<evidence type="ECO:0000259" key="6">
    <source>
        <dbReference type="Pfam" id="PF01509"/>
    </source>
</evidence>
<evidence type="ECO:0000259" key="8">
    <source>
        <dbReference type="Pfam" id="PF16198"/>
    </source>
</evidence>
<evidence type="ECO:0000256" key="5">
    <source>
        <dbReference type="HAMAP-Rule" id="MF_01080"/>
    </source>
</evidence>
<dbReference type="CDD" id="cd21152">
    <property type="entry name" value="PUA_TruB_bacterial"/>
    <property type="match status" value="1"/>
</dbReference>
<dbReference type="GO" id="GO:1990481">
    <property type="term" value="P:mRNA pseudouridine synthesis"/>
    <property type="evidence" value="ECO:0007669"/>
    <property type="project" value="TreeGrafter"/>
</dbReference>
<sequence>MPSVNKQIKRPRRPLDGILLLDKPEGMSSNQAMMKVRWLFQAEKAGHTGSLDPLATGLLPIGFGEATKFSQHLLDADKVYRARMRLGQKTTTADAEGEVVAERPVPRLTRDEIEAVLTRFRGHITQIPSMFSALKKDGRPLYELARKGIEVEREARPIRIDRLELLQVEPKFWEIEVACSKGTYIRNLVEDIGEALGCGAHVVALRRLASGPFRLQEGITIANLERLVEEGGLEALDKLLLPPWAALEHYPKLDLSETASFYLMRGQPVQVRGLPPSGEEVLVFGPEKRFLGLGVVNADGLLAPRRLLRTQ</sequence>
<evidence type="ECO:0000256" key="4">
    <source>
        <dbReference type="ARBA" id="ARBA00023235"/>
    </source>
</evidence>
<dbReference type="Pfam" id="PF09157">
    <property type="entry name" value="TruB-C_2"/>
    <property type="match status" value="1"/>
</dbReference>
<feature type="active site" description="Nucleophile" evidence="5">
    <location>
        <position position="52"/>
    </location>
</feature>
<evidence type="ECO:0000313" key="9">
    <source>
        <dbReference type="EMBL" id="RZU38281.1"/>
    </source>
</evidence>
<dbReference type="InterPro" id="IPR002501">
    <property type="entry name" value="PsdUridine_synth_N"/>
</dbReference>
<dbReference type="Gene3D" id="2.30.130.10">
    <property type="entry name" value="PUA domain"/>
    <property type="match status" value="1"/>
</dbReference>
<dbReference type="PANTHER" id="PTHR13767">
    <property type="entry name" value="TRNA-PSEUDOURIDINE SYNTHASE"/>
    <property type="match status" value="1"/>
</dbReference>
<dbReference type="CDD" id="cd02573">
    <property type="entry name" value="PseudoU_synth_EcTruB"/>
    <property type="match status" value="1"/>
</dbReference>
<dbReference type="EC" id="5.4.99.25" evidence="5"/>
<organism evidence="9 10">
    <name type="scientific">Fluviicoccus keumensis</name>
    <dbReference type="NCBI Taxonomy" id="1435465"/>
    <lineage>
        <taxon>Bacteria</taxon>
        <taxon>Pseudomonadati</taxon>
        <taxon>Pseudomonadota</taxon>
        <taxon>Gammaproteobacteria</taxon>
        <taxon>Moraxellales</taxon>
        <taxon>Moraxellaceae</taxon>
        <taxon>Fluviicoccus</taxon>
    </lineage>
</organism>
<comment type="function">
    <text evidence="5">Responsible for synthesis of pseudouridine from uracil-55 in the psi GC loop of transfer RNAs.</text>
</comment>
<reference evidence="9 10" key="1">
    <citation type="submission" date="2019-02" db="EMBL/GenBank/DDBJ databases">
        <title>Genomic Encyclopedia of Type Strains, Phase IV (KMG-IV): sequencing the most valuable type-strain genomes for metagenomic binning, comparative biology and taxonomic classification.</title>
        <authorList>
            <person name="Goeker M."/>
        </authorList>
    </citation>
    <scope>NUCLEOTIDE SEQUENCE [LARGE SCALE GENOMIC DNA]</scope>
    <source>
        <strain evidence="9 10">DSM 105135</strain>
    </source>
</reference>
<evidence type="ECO:0000256" key="2">
    <source>
        <dbReference type="ARBA" id="ARBA00005642"/>
    </source>
</evidence>
<dbReference type="Pfam" id="PF16198">
    <property type="entry name" value="TruB_C_2"/>
    <property type="match status" value="1"/>
</dbReference>
<dbReference type="SUPFAM" id="SSF55120">
    <property type="entry name" value="Pseudouridine synthase"/>
    <property type="match status" value="1"/>
</dbReference>
<feature type="domain" description="tRNA pseudouridylate synthase B C-terminal" evidence="8">
    <location>
        <begin position="186"/>
        <end position="243"/>
    </location>
</feature>
<dbReference type="NCBIfam" id="TIGR00431">
    <property type="entry name" value="TruB"/>
    <property type="match status" value="1"/>
</dbReference>
<proteinExistence type="inferred from homology"/>
<dbReference type="FunFam" id="3.30.2350.10:FF:000011">
    <property type="entry name" value="tRNA pseudouridine synthase B"/>
    <property type="match status" value="1"/>
</dbReference>
<dbReference type="Pfam" id="PF01509">
    <property type="entry name" value="TruB_N"/>
    <property type="match status" value="1"/>
</dbReference>
<keyword evidence="4 5" id="KW-0413">Isomerase</keyword>
<feature type="domain" description="tRNA pseudouridine synthase II TruB subfamily 1 C-terminal" evidence="7">
    <location>
        <begin position="251"/>
        <end position="308"/>
    </location>
</feature>
<dbReference type="InterPro" id="IPR015947">
    <property type="entry name" value="PUA-like_sf"/>
</dbReference>
<dbReference type="PANTHER" id="PTHR13767:SF2">
    <property type="entry name" value="PSEUDOURIDYLATE SYNTHASE TRUB1"/>
    <property type="match status" value="1"/>
</dbReference>
<evidence type="ECO:0000256" key="3">
    <source>
        <dbReference type="ARBA" id="ARBA00022694"/>
    </source>
</evidence>
<dbReference type="OrthoDB" id="9802309at2"/>
<evidence type="ECO:0000256" key="1">
    <source>
        <dbReference type="ARBA" id="ARBA00000385"/>
    </source>
</evidence>
<dbReference type="RefSeq" id="WP_130414557.1">
    <property type="nucleotide sequence ID" value="NZ_SHKX01000013.1"/>
</dbReference>
<comment type="similarity">
    <text evidence="2 5">Belongs to the pseudouridine synthase TruB family. Type 1 subfamily.</text>
</comment>
<comment type="caution">
    <text evidence="9">The sequence shown here is derived from an EMBL/GenBank/DDBJ whole genome shotgun (WGS) entry which is preliminary data.</text>
</comment>
<dbReference type="GO" id="GO:0031119">
    <property type="term" value="P:tRNA pseudouridine synthesis"/>
    <property type="evidence" value="ECO:0007669"/>
    <property type="project" value="UniProtKB-UniRule"/>
</dbReference>
<dbReference type="AlphaFoldDB" id="A0A4Q7YN93"/>
<dbReference type="GO" id="GO:0003723">
    <property type="term" value="F:RNA binding"/>
    <property type="evidence" value="ECO:0007669"/>
    <property type="project" value="InterPro"/>
</dbReference>
<keyword evidence="3 5" id="KW-0819">tRNA processing</keyword>
<evidence type="ECO:0000313" key="10">
    <source>
        <dbReference type="Proteomes" id="UP000292423"/>
    </source>
</evidence>
<feature type="domain" description="Pseudouridine synthase II N-terminal" evidence="6">
    <location>
        <begin position="37"/>
        <end position="185"/>
    </location>
</feature>
<evidence type="ECO:0000259" key="7">
    <source>
        <dbReference type="Pfam" id="PF09157"/>
    </source>
</evidence>
<name>A0A4Q7YN93_9GAMM</name>
<protein>
    <recommendedName>
        <fullName evidence="5">tRNA pseudouridine synthase B</fullName>
        <ecNumber evidence="5">5.4.99.25</ecNumber>
    </recommendedName>
    <alternativeName>
        <fullName evidence="5">tRNA pseudouridine(55) synthase</fullName>
        <shortName evidence="5">Psi55 synthase</shortName>
    </alternativeName>
    <alternativeName>
        <fullName evidence="5">tRNA pseudouridylate synthase</fullName>
    </alternativeName>
    <alternativeName>
        <fullName evidence="5">tRNA-uridine isomerase</fullName>
    </alternativeName>
</protein>
<dbReference type="InterPro" id="IPR020103">
    <property type="entry name" value="PsdUridine_synth_cat_dom_sf"/>
</dbReference>
<gene>
    <name evidence="5" type="primary">truB</name>
    <name evidence="9" type="ORF">EV700_2209</name>
</gene>
<dbReference type="InterPro" id="IPR014780">
    <property type="entry name" value="tRNA_psdUridine_synth_TruB"/>
</dbReference>
<accession>A0A4Q7YN93</accession>
<dbReference type="HAMAP" id="MF_01080">
    <property type="entry name" value="TruB_bact"/>
    <property type="match status" value="1"/>
</dbReference>
<comment type="catalytic activity">
    <reaction evidence="1 5">
        <text>uridine(55) in tRNA = pseudouridine(55) in tRNA</text>
        <dbReference type="Rhea" id="RHEA:42532"/>
        <dbReference type="Rhea" id="RHEA-COMP:10101"/>
        <dbReference type="Rhea" id="RHEA-COMP:10102"/>
        <dbReference type="ChEBI" id="CHEBI:65314"/>
        <dbReference type="ChEBI" id="CHEBI:65315"/>
        <dbReference type="EC" id="5.4.99.25"/>
    </reaction>
</comment>
<dbReference type="GO" id="GO:0160148">
    <property type="term" value="F:tRNA pseudouridine(55) synthase activity"/>
    <property type="evidence" value="ECO:0007669"/>
    <property type="project" value="UniProtKB-EC"/>
</dbReference>
<dbReference type="SUPFAM" id="SSF88697">
    <property type="entry name" value="PUA domain-like"/>
    <property type="match status" value="1"/>
</dbReference>
<dbReference type="Proteomes" id="UP000292423">
    <property type="component" value="Unassembled WGS sequence"/>
</dbReference>
<dbReference type="EMBL" id="SHKX01000013">
    <property type="protein sequence ID" value="RZU38281.1"/>
    <property type="molecule type" value="Genomic_DNA"/>
</dbReference>
<dbReference type="InterPro" id="IPR015240">
    <property type="entry name" value="tRNA_sdUridine_synth_fam1_C"/>
</dbReference>
<dbReference type="InterPro" id="IPR032819">
    <property type="entry name" value="TruB_C"/>
</dbReference>
<dbReference type="Gene3D" id="3.30.2350.10">
    <property type="entry name" value="Pseudouridine synthase"/>
    <property type="match status" value="1"/>
</dbReference>
<keyword evidence="10" id="KW-1185">Reference proteome</keyword>
<dbReference type="InterPro" id="IPR036974">
    <property type="entry name" value="PUA_sf"/>
</dbReference>